<dbReference type="AlphaFoldDB" id="A0A455T1P0"/>
<evidence type="ECO:0000313" key="3">
    <source>
        <dbReference type="EMBL" id="BBH93269.1"/>
    </source>
</evidence>
<keyword evidence="2" id="KW-0812">Transmembrane</keyword>
<dbReference type="Pfam" id="PF07676">
    <property type="entry name" value="PD40"/>
    <property type="match status" value="1"/>
</dbReference>
<keyword evidence="2" id="KW-0472">Membrane</keyword>
<organism evidence="3">
    <name type="scientific">Thermogemmatispora argillosa</name>
    <dbReference type="NCBI Taxonomy" id="2045280"/>
    <lineage>
        <taxon>Bacteria</taxon>
        <taxon>Bacillati</taxon>
        <taxon>Chloroflexota</taxon>
        <taxon>Ktedonobacteria</taxon>
        <taxon>Thermogemmatisporales</taxon>
        <taxon>Thermogemmatisporaceae</taxon>
        <taxon>Thermogemmatispora</taxon>
    </lineage>
</organism>
<feature type="transmembrane region" description="Helical" evidence="2">
    <location>
        <begin position="98"/>
        <end position="120"/>
    </location>
</feature>
<dbReference type="InterPro" id="IPR011042">
    <property type="entry name" value="6-blade_b-propeller_TolB-like"/>
</dbReference>
<keyword evidence="2" id="KW-1133">Transmembrane helix</keyword>
<dbReference type="InterPro" id="IPR011659">
    <property type="entry name" value="WD40"/>
</dbReference>
<evidence type="ECO:0008006" key="4">
    <source>
        <dbReference type="Google" id="ProtNLM"/>
    </source>
</evidence>
<protein>
    <recommendedName>
        <fullName evidence="4">Lipoprotein LpqB beta-propeller domain-containing protein</fullName>
    </recommendedName>
</protein>
<reference evidence="3" key="1">
    <citation type="submission" date="2018-12" db="EMBL/GenBank/DDBJ databases">
        <title>Novel natural products biosynthetic potential of the class Ktedonobacteria.</title>
        <authorList>
            <person name="Zheng Y."/>
            <person name="Saitou A."/>
            <person name="Wang C.M."/>
            <person name="Toyoda A."/>
            <person name="Minakuchi Y."/>
            <person name="Sekiguchi Y."/>
            <person name="Ueda K."/>
            <person name="Takano H."/>
            <person name="Sakai Y."/>
            <person name="Yokota A."/>
            <person name="Yabe S."/>
        </authorList>
    </citation>
    <scope>NUCLEOTIDE SEQUENCE</scope>
    <source>
        <strain evidence="3">A3-2</strain>
    </source>
</reference>
<evidence type="ECO:0000256" key="2">
    <source>
        <dbReference type="SAM" id="Phobius"/>
    </source>
</evidence>
<feature type="region of interest" description="Disordered" evidence="1">
    <location>
        <begin position="1"/>
        <end position="39"/>
    </location>
</feature>
<evidence type="ECO:0000256" key="1">
    <source>
        <dbReference type="SAM" id="MobiDB-lite"/>
    </source>
</evidence>
<dbReference type="Gene3D" id="2.120.10.30">
    <property type="entry name" value="TolB, C-terminal domain"/>
    <property type="match status" value="1"/>
</dbReference>
<gene>
    <name evidence="3" type="ORF">KTA_14680</name>
</gene>
<sequence>MSDARNEPQPGEELQPDQSAERRGRQGEHERRAHERSQVNHRAVADDLLLEEIIRRALEEQAAQIHFSPELRARILSRLPPRSPQPRRPGWLRPRSRLALALAATLTLLLCLVLVLLLWLPRTPQSPATAVLRYQVTQTLAAPPALAQGGRLVAIDPTGQHLVIQDGRDPGVMYTASLSDPVGSQVLAMREAHDAAWSPDGSALVTVVTPPGASQPLLALVPYGQYMYPLGEPALAATWTPGTGSTSITYVTGTDGQTQLWQTTRGGHPTQLLATMNLRLTVQHLAWSPDGHYLALLASSEGLSGPGRAIYLMDHETGQVKALVPVGDFTITSFGWSPDGQRLTYARRDPAGQTLLITLAIPDGRPLLSLPVAGELDGWSWSPDSRDLVYSASGRLHVHAFAGPSIRLPQPEVGARQLFPFWLRDGRLLIVYVAPTGQRSLQLLAPLSSSSPTGSPSARR</sequence>
<dbReference type="EMBL" id="AP019377">
    <property type="protein sequence ID" value="BBH93269.1"/>
    <property type="molecule type" value="Genomic_DNA"/>
</dbReference>
<name>A0A455T1P0_9CHLR</name>
<dbReference type="SUPFAM" id="SSF82171">
    <property type="entry name" value="DPP6 N-terminal domain-like"/>
    <property type="match status" value="1"/>
</dbReference>
<feature type="compositionally biased region" description="Basic and acidic residues" evidence="1">
    <location>
        <begin position="19"/>
        <end position="38"/>
    </location>
</feature>
<proteinExistence type="predicted"/>
<accession>A0A455T1P0</accession>